<dbReference type="GO" id="GO:0005524">
    <property type="term" value="F:ATP binding"/>
    <property type="evidence" value="ECO:0007669"/>
    <property type="project" value="UniProtKB-KW"/>
</dbReference>
<dbReference type="PATRIC" id="fig|1111454.3.peg.1009"/>
<organism evidence="3 4">
    <name type="scientific">Megasphaera vaginalis</name>
    <name type="common">ex Srinivasan et al. 2021</name>
    <dbReference type="NCBI Taxonomy" id="1111454"/>
    <lineage>
        <taxon>Bacteria</taxon>
        <taxon>Bacillati</taxon>
        <taxon>Bacillota</taxon>
        <taxon>Negativicutes</taxon>
        <taxon>Veillonellales</taxon>
        <taxon>Veillonellaceae</taxon>
        <taxon>Megasphaera</taxon>
    </lineage>
</organism>
<reference evidence="3 4" key="1">
    <citation type="submission" date="2013-09" db="EMBL/GenBank/DDBJ databases">
        <authorList>
            <person name="Durkin A.S."/>
            <person name="Haft D.R."/>
            <person name="McCorrison J."/>
            <person name="Torralba M."/>
            <person name="Gillis M."/>
            <person name="Haft D.H."/>
            <person name="Methe B."/>
            <person name="Sutton G."/>
            <person name="Nelson K.E."/>
        </authorList>
    </citation>
    <scope>NUCLEOTIDE SEQUENCE [LARGE SCALE GENOMIC DNA]</scope>
    <source>
        <strain evidence="3 4">BV3C16-1</strain>
    </source>
</reference>
<comment type="caution">
    <text evidence="3">The sequence shown here is derived from an EMBL/GenBank/DDBJ whole genome shotgun (WGS) entry which is preliminary data.</text>
</comment>
<protein>
    <submittedName>
        <fullName evidence="3">Type I restriction enzyme R protein N-terminal domain protein</fullName>
    </submittedName>
</protein>
<dbReference type="PIRSF" id="PIRSF035009">
    <property type="entry name" value="UCP035009_HSDR_N"/>
    <property type="match status" value="1"/>
</dbReference>
<evidence type="ECO:0000259" key="2">
    <source>
        <dbReference type="Pfam" id="PF04313"/>
    </source>
</evidence>
<sequence>MSFEEKIHSFSARIPNLQNNISTEEATKTSLVMPFFQLLGYDVFNPEEFIPEFTADVGIKKGEKVDYAILINDEPVILIECKNINEDLTKHGSQLFRYFGTSAAKFGILTNGIIYRFYTDIEETNKMDKAPFLEINLLALKEYQIQELQKFQKENFDKNQIYDTAAELKYMSQIRQVIKDELVKPSEEFVRLILNRGIYEGMKTQAVVEKYQPLVKRAFNLVISEIINDRLKSAISKESESSAGNDSTEPQGPETPLESLPEKKIITTPEELSSFYVIKSILRTKIDASRITYKDTETYFAVNLDKKTTRWICRIYIKDKVKFIMIKNGDNAIRYDIE</sequence>
<dbReference type="STRING" id="1111454.HMPREF1250_1026"/>
<gene>
    <name evidence="3" type="ORF">HMPREF1250_1026</name>
</gene>
<dbReference type="EMBL" id="AWXA01000025">
    <property type="protein sequence ID" value="ERT60272.1"/>
    <property type="molecule type" value="Genomic_DNA"/>
</dbReference>
<evidence type="ECO:0000256" key="1">
    <source>
        <dbReference type="SAM" id="MobiDB-lite"/>
    </source>
</evidence>
<dbReference type="AlphaFoldDB" id="U7ULH1"/>
<keyword evidence="4" id="KW-1185">Reference proteome</keyword>
<dbReference type="GO" id="GO:0003677">
    <property type="term" value="F:DNA binding"/>
    <property type="evidence" value="ECO:0007669"/>
    <property type="project" value="UniProtKB-KW"/>
</dbReference>
<dbReference type="eggNOG" id="COG4748">
    <property type="taxonomic scope" value="Bacteria"/>
</dbReference>
<dbReference type="Pfam" id="PF04313">
    <property type="entry name" value="HSDR_N"/>
    <property type="match status" value="1"/>
</dbReference>
<dbReference type="InterPro" id="IPR007409">
    <property type="entry name" value="Restrct_endonuc_type1_HsdR_N"/>
</dbReference>
<evidence type="ECO:0000313" key="3">
    <source>
        <dbReference type="EMBL" id="ERT60272.1"/>
    </source>
</evidence>
<dbReference type="OrthoDB" id="9148007at2"/>
<dbReference type="RefSeq" id="WP_023053486.1">
    <property type="nucleotide sequence ID" value="NZ_AWXA01000025.1"/>
</dbReference>
<feature type="region of interest" description="Disordered" evidence="1">
    <location>
        <begin position="237"/>
        <end position="263"/>
    </location>
</feature>
<dbReference type="InterPro" id="IPR017035">
    <property type="entry name" value="UCP035009_HsdR_All3000-type"/>
</dbReference>
<dbReference type="Proteomes" id="UP000017090">
    <property type="component" value="Unassembled WGS sequence"/>
</dbReference>
<dbReference type="GO" id="GO:0009307">
    <property type="term" value="P:DNA restriction-modification system"/>
    <property type="evidence" value="ECO:0007669"/>
    <property type="project" value="UniProtKB-KW"/>
</dbReference>
<dbReference type="GO" id="GO:0009035">
    <property type="term" value="F:type I site-specific deoxyribonuclease activity"/>
    <property type="evidence" value="ECO:0007669"/>
    <property type="project" value="UniProtKB-EC"/>
</dbReference>
<proteinExistence type="predicted"/>
<feature type="domain" description="Restriction endonuclease type I HsdR N-terminal" evidence="2">
    <location>
        <begin position="55"/>
        <end position="125"/>
    </location>
</feature>
<name>U7ULH1_9FIRM</name>
<accession>U7ULH1</accession>
<evidence type="ECO:0000313" key="4">
    <source>
        <dbReference type="Proteomes" id="UP000017090"/>
    </source>
</evidence>